<dbReference type="GO" id="GO:0019005">
    <property type="term" value="C:SCF ubiquitin ligase complex"/>
    <property type="evidence" value="ECO:0007669"/>
    <property type="project" value="TreeGrafter"/>
</dbReference>
<dbReference type="SMART" id="SM00367">
    <property type="entry name" value="LRR_CC"/>
    <property type="match status" value="7"/>
</dbReference>
<organism evidence="4 5">
    <name type="scientific">Chlorella ohadii</name>
    <dbReference type="NCBI Taxonomy" id="2649997"/>
    <lineage>
        <taxon>Eukaryota</taxon>
        <taxon>Viridiplantae</taxon>
        <taxon>Chlorophyta</taxon>
        <taxon>core chlorophytes</taxon>
        <taxon>Trebouxiophyceae</taxon>
        <taxon>Chlorellales</taxon>
        <taxon>Chlorellaceae</taxon>
        <taxon>Chlorella clade</taxon>
        <taxon>Chlorella</taxon>
    </lineage>
</organism>
<reference evidence="4" key="1">
    <citation type="submission" date="2020-11" db="EMBL/GenBank/DDBJ databases">
        <title>Chlorella ohadii genome sequencing and assembly.</title>
        <authorList>
            <person name="Murik O."/>
            <person name="Treves H."/>
            <person name="Kedem I."/>
            <person name="Shotland Y."/>
            <person name="Kaplan A."/>
        </authorList>
    </citation>
    <scope>NUCLEOTIDE SEQUENCE</scope>
    <source>
        <strain evidence="4">1</strain>
    </source>
</reference>
<dbReference type="Gene3D" id="3.80.10.10">
    <property type="entry name" value="Ribonuclease Inhibitor"/>
    <property type="match status" value="5"/>
</dbReference>
<dbReference type="InterPro" id="IPR055414">
    <property type="entry name" value="LRR_R13L4/SHOC2-like"/>
</dbReference>
<dbReference type="EMBL" id="JADXDR010000159">
    <property type="protein sequence ID" value="KAI7837233.1"/>
    <property type="molecule type" value="Genomic_DNA"/>
</dbReference>
<protein>
    <recommendedName>
        <fullName evidence="3">Disease resistance R13L4/SHOC-2-like LRR domain-containing protein</fullName>
    </recommendedName>
</protein>
<keyword evidence="2" id="KW-0677">Repeat</keyword>
<feature type="domain" description="Disease resistance R13L4/SHOC-2-like LRR" evidence="3">
    <location>
        <begin position="330"/>
        <end position="558"/>
    </location>
</feature>
<dbReference type="GO" id="GO:0005930">
    <property type="term" value="C:axoneme"/>
    <property type="evidence" value="ECO:0007669"/>
    <property type="project" value="UniProtKB-SubCell"/>
</dbReference>
<evidence type="ECO:0000259" key="3">
    <source>
        <dbReference type="Pfam" id="PF23598"/>
    </source>
</evidence>
<accession>A0AAD5DJ07</accession>
<dbReference type="InterPro" id="IPR032675">
    <property type="entry name" value="LRR_dom_sf"/>
</dbReference>
<dbReference type="InterPro" id="IPR006553">
    <property type="entry name" value="Leu-rich_rpt_Cys-con_subtyp"/>
</dbReference>
<sequence length="599" mass="63873">MGLACTKSKVPQESEAPTIVRLSPFRPRRCSSLRRSSTEGADGGEAGGPPSLLSLAVDALAASLQQQRSAQLRRLPPDLSQLLLDSLIAQGLLNDDAVLRLSGLGLHFFSLPLAGYPELVRPFWLRWLRSDSLELADLSKTGVTDEALAALGCPAHLTCLRLDYCVDITDAGLALLQGMATLQELSLAGCEQLTALGLRSLGGLTRMRRLSLQTCNQVSGLAQLYRLQLLEALDLGWCRAVGDADAAALGRLPLLRELNLARTQVTDAGLPHLHALSQLQSLNLAGLHVSDEALAALLCRLPRLQVLSLERCTEAGDEALAALAKHALGLRELRLAYTDVTDQGLQQLSTLSQLCLLSVENCGVGDRGLEVLRSLAALQSLDISDTGATNACMPAVGELRRLECLNLSFTGVNDWGLRCVRRLSALRCLNLDSRHFTDAGLQHISRLTGLECLDLFAARVSDAGCATLSKFTRLRRLEVCGGSVTEAGAAHLAALTGLQHLSLAQNYRLGNGAVSHLLKLNELTALNLSQSRVTSQAVVALGCLPKLQTLALHETRVKPFAVDKLLAANPDLEVQGVPPSTQPPQQPLLMQLAAAAAGV</sequence>
<proteinExistence type="predicted"/>
<gene>
    <name evidence="4" type="ORF">COHA_008922</name>
</gene>
<dbReference type="Proteomes" id="UP001205105">
    <property type="component" value="Unassembled WGS sequence"/>
</dbReference>
<dbReference type="Pfam" id="PF13516">
    <property type="entry name" value="LRR_6"/>
    <property type="match status" value="3"/>
</dbReference>
<dbReference type="SUPFAM" id="SSF52047">
    <property type="entry name" value="RNI-like"/>
    <property type="match status" value="1"/>
</dbReference>
<dbReference type="InterPro" id="IPR001611">
    <property type="entry name" value="Leu-rich_rpt"/>
</dbReference>
<dbReference type="GO" id="GO:0031146">
    <property type="term" value="P:SCF-dependent proteasomal ubiquitin-dependent protein catabolic process"/>
    <property type="evidence" value="ECO:0007669"/>
    <property type="project" value="TreeGrafter"/>
</dbReference>
<evidence type="ECO:0000313" key="4">
    <source>
        <dbReference type="EMBL" id="KAI7837233.1"/>
    </source>
</evidence>
<comment type="subcellular location">
    <subcellularLocation>
        <location evidence="1">Cytoplasm</location>
        <location evidence="1">Cytoskeleton</location>
        <location evidence="1">Cilium axoneme</location>
    </subcellularLocation>
</comment>
<name>A0AAD5DJ07_9CHLO</name>
<evidence type="ECO:0000256" key="2">
    <source>
        <dbReference type="ARBA" id="ARBA00022737"/>
    </source>
</evidence>
<evidence type="ECO:0000313" key="5">
    <source>
        <dbReference type="Proteomes" id="UP001205105"/>
    </source>
</evidence>
<keyword evidence="5" id="KW-1185">Reference proteome</keyword>
<dbReference type="SUPFAM" id="SSF52058">
    <property type="entry name" value="L domain-like"/>
    <property type="match status" value="1"/>
</dbReference>
<dbReference type="AlphaFoldDB" id="A0AAD5DJ07"/>
<evidence type="ECO:0000256" key="1">
    <source>
        <dbReference type="ARBA" id="ARBA00004430"/>
    </source>
</evidence>
<dbReference type="Pfam" id="PF23598">
    <property type="entry name" value="LRR_14"/>
    <property type="match status" value="1"/>
</dbReference>
<comment type="caution">
    <text evidence="4">The sequence shown here is derived from an EMBL/GenBank/DDBJ whole genome shotgun (WGS) entry which is preliminary data.</text>
</comment>
<dbReference type="PANTHER" id="PTHR13318">
    <property type="entry name" value="PARTNER OF PAIRED, ISOFORM B-RELATED"/>
    <property type="match status" value="1"/>
</dbReference>